<dbReference type="SMART" id="SM00558">
    <property type="entry name" value="JmjC"/>
    <property type="match status" value="1"/>
</dbReference>
<dbReference type="OrthoDB" id="415358at2759"/>
<organism evidence="2">
    <name type="scientific">Notodromas monacha</name>
    <dbReference type="NCBI Taxonomy" id="399045"/>
    <lineage>
        <taxon>Eukaryota</taxon>
        <taxon>Metazoa</taxon>
        <taxon>Ecdysozoa</taxon>
        <taxon>Arthropoda</taxon>
        <taxon>Crustacea</taxon>
        <taxon>Oligostraca</taxon>
        <taxon>Ostracoda</taxon>
        <taxon>Podocopa</taxon>
        <taxon>Podocopida</taxon>
        <taxon>Cypridocopina</taxon>
        <taxon>Cypridoidea</taxon>
        <taxon>Cyprididae</taxon>
        <taxon>Notodromas</taxon>
    </lineage>
</organism>
<evidence type="ECO:0000313" key="2">
    <source>
        <dbReference type="EMBL" id="CAD7278229.1"/>
    </source>
</evidence>
<dbReference type="PANTHER" id="PTHR12461:SF99">
    <property type="entry name" value="BIFUNCTIONAL PEPTIDASE AND (3S)-LYSYL HYDROXYLASE JMJD7"/>
    <property type="match status" value="1"/>
</dbReference>
<keyword evidence="3" id="KW-1185">Reference proteome</keyword>
<evidence type="ECO:0000313" key="3">
    <source>
        <dbReference type="Proteomes" id="UP000678499"/>
    </source>
</evidence>
<dbReference type="Gene3D" id="2.60.120.10">
    <property type="entry name" value="Jelly Rolls"/>
    <property type="match status" value="1"/>
</dbReference>
<sequence length="260" mass="29659">MNFNTVLIFPCGFRSRVGEIPVSVAVTPNGFADAITDGCFVMPEERIMPFAEFLSVMECPQSHPGIFYVQKQCSNFTSEFSVLHEDAGVEVEWASEAFGKKPDAVNFWMGDSRAVTSMHRDHYENIYLVVSGVKKFLLIPPTDLPFVPYETYPAAKFYSSESGDFNVQKLDDAERVPWVSINPLDPDLEKYPNFRRAHVIECEVRAGEALYLPSLWFHHVRQSHACIALNFWYDMEFDLKYVYYKFVEALTASGVEAKSL</sequence>
<name>A0A7R9GET0_9CRUS</name>
<dbReference type="InterPro" id="IPR003347">
    <property type="entry name" value="JmjC_dom"/>
</dbReference>
<dbReference type="InterPro" id="IPR041667">
    <property type="entry name" value="Cupin_8"/>
</dbReference>
<dbReference type="PROSITE" id="PS51184">
    <property type="entry name" value="JMJC"/>
    <property type="match status" value="1"/>
</dbReference>
<protein>
    <recommendedName>
        <fullName evidence="1">JmjC domain-containing protein</fullName>
    </recommendedName>
</protein>
<gene>
    <name evidence="2" type="ORF">NMOB1V02_LOCUS5939</name>
</gene>
<accession>A0A7R9GET0</accession>
<dbReference type="AlphaFoldDB" id="A0A7R9GET0"/>
<dbReference type="PANTHER" id="PTHR12461">
    <property type="entry name" value="HYPOXIA-INDUCIBLE FACTOR 1 ALPHA INHIBITOR-RELATED"/>
    <property type="match status" value="1"/>
</dbReference>
<feature type="domain" description="JmjC" evidence="1">
    <location>
        <begin position="59"/>
        <end position="248"/>
    </location>
</feature>
<reference evidence="2" key="1">
    <citation type="submission" date="2020-11" db="EMBL/GenBank/DDBJ databases">
        <authorList>
            <person name="Tran Van P."/>
        </authorList>
    </citation>
    <scope>NUCLEOTIDE SEQUENCE</scope>
</reference>
<dbReference type="InterPro" id="IPR014710">
    <property type="entry name" value="RmlC-like_jellyroll"/>
</dbReference>
<dbReference type="Proteomes" id="UP000678499">
    <property type="component" value="Unassembled WGS sequence"/>
</dbReference>
<dbReference type="SUPFAM" id="SSF51197">
    <property type="entry name" value="Clavaminate synthase-like"/>
    <property type="match status" value="1"/>
</dbReference>
<dbReference type="Pfam" id="PF13621">
    <property type="entry name" value="Cupin_8"/>
    <property type="match status" value="1"/>
</dbReference>
<evidence type="ECO:0000259" key="1">
    <source>
        <dbReference type="PROSITE" id="PS51184"/>
    </source>
</evidence>
<proteinExistence type="predicted"/>
<dbReference type="EMBL" id="OA883196">
    <property type="protein sequence ID" value="CAD7278229.1"/>
    <property type="molecule type" value="Genomic_DNA"/>
</dbReference>
<dbReference type="EMBL" id="CAJPEX010001159">
    <property type="protein sequence ID" value="CAG0918381.1"/>
    <property type="molecule type" value="Genomic_DNA"/>
</dbReference>